<dbReference type="EMBL" id="KY523104">
    <property type="protein sequence ID" value="QKU35765.1"/>
    <property type="molecule type" value="Genomic_DNA"/>
</dbReference>
<dbReference type="Gene3D" id="1.20.5.320">
    <property type="entry name" value="6-Phosphogluconate Dehydrogenase, domain 3"/>
    <property type="match status" value="1"/>
</dbReference>
<evidence type="ECO:0000313" key="2">
    <source>
        <dbReference type="EMBL" id="QKU35765.1"/>
    </source>
</evidence>
<reference evidence="2" key="1">
    <citation type="submission" date="2017-01" db="EMBL/GenBank/DDBJ databases">
        <authorList>
            <person name="Assis F.L."/>
            <person name="Abrahao J.S."/>
            <person name="Silva L."/>
            <person name="Khalil J.B."/>
            <person name="Rodrigues R."/>
            <person name="Silva L.S."/>
            <person name="Arantes T."/>
            <person name="Boratto P."/>
            <person name="Andrade M."/>
            <person name="Kroon E.G."/>
            <person name="Ribeiro B."/>
            <person name="Bergier I."/>
            <person name="Seligmann H."/>
            <person name="Ghigo E."/>
            <person name="Colson P."/>
            <person name="Levasseur A."/>
            <person name="Raoult D."/>
            <person name="Scola B.L."/>
        </authorList>
    </citation>
    <scope>NUCLEOTIDE SEQUENCE</scope>
    <source>
        <strain evidence="2">Soda lake</strain>
    </source>
</reference>
<dbReference type="GeneID" id="80519211"/>
<keyword evidence="2" id="KW-0176">Collagen</keyword>
<dbReference type="KEGG" id="vg:80519211"/>
<reference evidence="2" key="2">
    <citation type="journal article" date="2018" name="Nat. Commun.">
        <title>Tailed giant Tupanvirus possesses the most complete translational apparatus of the known virosphere.</title>
        <authorList>
            <person name="Abrahao J."/>
            <person name="Silva L."/>
            <person name="Silva L.S."/>
            <person name="Khalil J.Y.B."/>
            <person name="Rodrigues R."/>
            <person name="Arantes T."/>
            <person name="Assis F."/>
            <person name="Boratto P."/>
            <person name="Andrade M."/>
            <person name="Kroon E.G."/>
            <person name="Ribeiro B."/>
            <person name="Bergier I."/>
            <person name="Seligmann H."/>
            <person name="Ghigo E."/>
            <person name="Colson P."/>
            <person name="Levasseur A."/>
            <person name="Kroemer G."/>
            <person name="Raoult D."/>
            <person name="La Scola B."/>
        </authorList>
    </citation>
    <scope>NUCLEOTIDE SEQUENCE [LARGE SCALE GENOMIC DNA]</scope>
    <source>
        <strain evidence="2">Soda lake</strain>
    </source>
</reference>
<name>A0A6N1NN87_9VIRU</name>
<organism evidence="2">
    <name type="scientific">Tupanvirus soda lake</name>
    <dbReference type="NCBI Taxonomy" id="2126985"/>
    <lineage>
        <taxon>Viruses</taxon>
        <taxon>Varidnaviria</taxon>
        <taxon>Bamfordvirae</taxon>
        <taxon>Nucleocytoviricota</taxon>
        <taxon>Megaviricetes</taxon>
        <taxon>Imitervirales</taxon>
        <taxon>Mimiviridae</taxon>
        <taxon>Megamimivirinae</taxon>
        <taxon>Tupanvirus</taxon>
        <taxon>Tupanvirus salinum</taxon>
    </lineage>
</organism>
<dbReference type="RefSeq" id="YP_010782447.1">
    <property type="nucleotide sequence ID" value="NC_075039.1"/>
</dbReference>
<sequence>MKKCHCSIKEDDFGSINFPNKYNSNRIVTTIDDNIKNYIDYKFRILERKLCSNICPVSIKGDTGAKGDKGDQGPPGVKGDKGDKGDSGRTQLSASYLPSPEIYVYVGLIESVPGQPVELGRLVDDDGSRSGFFLIPIRGSSPDLTNIIYPFAIPGVYLPLSGSPGITEPVENVDVVGHHTETGIPSAVATSYPSAEIDINANVPSPDTEIIIAIGKFESNTEGADYVLNLFNTFVKIPLGTGDVSFSTKISNLSNSLIGLTDVDYLGVFMSSNKPVFVNSMKITFYVNIAAVTTDQIN</sequence>
<protein>
    <submittedName>
        <fullName evidence="2">Collagen like-protein</fullName>
    </submittedName>
</protein>
<feature type="region of interest" description="Disordered" evidence="1">
    <location>
        <begin position="62"/>
        <end position="93"/>
    </location>
</feature>
<feature type="compositionally biased region" description="Basic and acidic residues" evidence="1">
    <location>
        <begin position="78"/>
        <end position="87"/>
    </location>
</feature>
<evidence type="ECO:0000256" key="1">
    <source>
        <dbReference type="SAM" id="MobiDB-lite"/>
    </source>
</evidence>
<accession>A0A6N1NN87</accession>
<proteinExistence type="predicted"/>